<dbReference type="SUPFAM" id="SSF143011">
    <property type="entry name" value="RelE-like"/>
    <property type="match status" value="1"/>
</dbReference>
<dbReference type="PANTHER" id="PTHR35601">
    <property type="entry name" value="TOXIN RELE"/>
    <property type="match status" value="1"/>
</dbReference>
<evidence type="ECO:0000256" key="2">
    <source>
        <dbReference type="ARBA" id="ARBA00022649"/>
    </source>
</evidence>
<dbReference type="EMBL" id="JAVRHY010000007">
    <property type="protein sequence ID" value="MDT0618701.1"/>
    <property type="molecule type" value="Genomic_DNA"/>
</dbReference>
<organism evidence="3 4">
    <name type="scientific">Spectribacter acetivorans</name>
    <dbReference type="NCBI Taxonomy" id="3075603"/>
    <lineage>
        <taxon>Bacteria</taxon>
        <taxon>Pseudomonadati</taxon>
        <taxon>Pseudomonadota</taxon>
        <taxon>Gammaproteobacteria</taxon>
        <taxon>Salinisphaerales</taxon>
        <taxon>Salinisphaeraceae</taxon>
        <taxon>Spectribacter</taxon>
    </lineage>
</organism>
<comment type="similarity">
    <text evidence="1">Belongs to the RelE toxin family.</text>
</comment>
<evidence type="ECO:0000256" key="1">
    <source>
        <dbReference type="ARBA" id="ARBA00006226"/>
    </source>
</evidence>
<protein>
    <submittedName>
        <fullName evidence="3">Type II toxin-antitoxin system RelE/ParE family toxin</fullName>
    </submittedName>
</protein>
<keyword evidence="2" id="KW-1277">Toxin-antitoxin system</keyword>
<dbReference type="InterPro" id="IPR035093">
    <property type="entry name" value="RelE/ParE_toxin_dom_sf"/>
</dbReference>
<dbReference type="PANTHER" id="PTHR35601:SF1">
    <property type="entry name" value="TOXIN RELE"/>
    <property type="match status" value="1"/>
</dbReference>
<proteinExistence type="inferred from homology"/>
<dbReference type="InterPro" id="IPR007712">
    <property type="entry name" value="RelE/ParE_toxin"/>
</dbReference>
<comment type="caution">
    <text evidence="3">The sequence shown here is derived from an EMBL/GenBank/DDBJ whole genome shotgun (WGS) entry which is preliminary data.</text>
</comment>
<sequence length="94" mass="11189">MIWSAGLTWSVEFDDRARRELRKLDPPVQRDLLAFLREHIATAEDPRRFGKPLRHGMQGLWRYRLGSYRLICRIEDSRITVLVLAVGHRKTVYR</sequence>
<evidence type="ECO:0000313" key="4">
    <source>
        <dbReference type="Proteomes" id="UP001259982"/>
    </source>
</evidence>
<dbReference type="Pfam" id="PF05016">
    <property type="entry name" value="ParE_toxin"/>
    <property type="match status" value="1"/>
</dbReference>
<evidence type="ECO:0000313" key="3">
    <source>
        <dbReference type="EMBL" id="MDT0618701.1"/>
    </source>
</evidence>
<name>A0ABU3B8B3_9GAMM</name>
<dbReference type="Gene3D" id="3.30.2310.20">
    <property type="entry name" value="RelE-like"/>
    <property type="match status" value="1"/>
</dbReference>
<dbReference type="RefSeq" id="WP_311658877.1">
    <property type="nucleotide sequence ID" value="NZ_JAVRHY010000007.1"/>
</dbReference>
<gene>
    <name evidence="3" type="ORF">RM531_09445</name>
</gene>
<reference evidence="3 4" key="1">
    <citation type="submission" date="2023-09" db="EMBL/GenBank/DDBJ databases">
        <authorList>
            <person name="Rey-Velasco X."/>
        </authorList>
    </citation>
    <scope>NUCLEOTIDE SEQUENCE [LARGE SCALE GENOMIC DNA]</scope>
    <source>
        <strain evidence="3 4">P385</strain>
    </source>
</reference>
<accession>A0ABU3B8B3</accession>
<dbReference type="Proteomes" id="UP001259982">
    <property type="component" value="Unassembled WGS sequence"/>
</dbReference>
<keyword evidence="4" id="KW-1185">Reference proteome</keyword>